<dbReference type="InterPro" id="IPR000361">
    <property type="entry name" value="ATAP_core_dom"/>
</dbReference>
<feature type="domain" description="Core" evidence="2">
    <location>
        <begin position="1"/>
        <end position="92"/>
    </location>
</feature>
<accession>A0A0U5B877</accession>
<dbReference type="EMBL" id="AP017312">
    <property type="protein sequence ID" value="BAU26391.1"/>
    <property type="molecule type" value="Genomic_DNA"/>
</dbReference>
<dbReference type="Proteomes" id="UP000217696">
    <property type="component" value="Chromosome"/>
</dbReference>
<dbReference type="PIRSF" id="PIRSF034852">
    <property type="entry name" value="UCP034852"/>
    <property type="match status" value="1"/>
</dbReference>
<organism evidence="3 4">
    <name type="scientific">Aneurinibacillus soli</name>
    <dbReference type="NCBI Taxonomy" id="1500254"/>
    <lineage>
        <taxon>Bacteria</taxon>
        <taxon>Bacillati</taxon>
        <taxon>Bacillota</taxon>
        <taxon>Bacilli</taxon>
        <taxon>Bacillales</taxon>
        <taxon>Paenibacillaceae</taxon>
        <taxon>Aneurinibacillus group</taxon>
        <taxon>Aneurinibacillus</taxon>
    </lineage>
</organism>
<keyword evidence="4" id="KW-1185">Reference proteome</keyword>
<evidence type="ECO:0000256" key="1">
    <source>
        <dbReference type="ARBA" id="ARBA00006718"/>
    </source>
</evidence>
<dbReference type="Pfam" id="PF01521">
    <property type="entry name" value="Fe-S_biosyn"/>
    <property type="match status" value="1"/>
</dbReference>
<sequence>MTLTIEPTALDWFRSEMSVQKGEFVRFFVRMGGCSTAQTGFSLGVAKEAPKEIGISATIDGITFYMEKEDTWYLNEQDLRVSYNSSRDEIEFS</sequence>
<dbReference type="InterPro" id="IPR008326">
    <property type="entry name" value="PdhI-like"/>
</dbReference>
<dbReference type="Gene3D" id="2.60.300.12">
    <property type="entry name" value="HesB-like domain"/>
    <property type="match status" value="1"/>
</dbReference>
<comment type="similarity">
    <text evidence="1">Belongs to the HesB/IscA family.</text>
</comment>
<dbReference type="SUPFAM" id="SSF89360">
    <property type="entry name" value="HesB-like domain"/>
    <property type="match status" value="1"/>
</dbReference>
<evidence type="ECO:0000259" key="2">
    <source>
        <dbReference type="Pfam" id="PF01521"/>
    </source>
</evidence>
<dbReference type="OrthoDB" id="1645729at2"/>
<evidence type="ECO:0000313" key="3">
    <source>
        <dbReference type="EMBL" id="BAU26391.1"/>
    </source>
</evidence>
<name>A0A0U5B877_9BACL</name>
<protein>
    <submittedName>
        <fullName evidence="3">Iron-sulfur cluster biosynthesis</fullName>
    </submittedName>
</protein>
<dbReference type="AlphaFoldDB" id="A0A0U5B877"/>
<gene>
    <name evidence="3" type="ORF">CB4_00518</name>
</gene>
<dbReference type="RefSeq" id="WP_096463444.1">
    <property type="nucleotide sequence ID" value="NZ_AP017312.1"/>
</dbReference>
<reference evidence="3 4" key="1">
    <citation type="submission" date="2015-12" db="EMBL/GenBank/DDBJ databases">
        <title>Genome sequence of Aneurinibacillus soli.</title>
        <authorList>
            <person name="Lee J.S."/>
            <person name="Lee K.C."/>
            <person name="Kim K.K."/>
            <person name="Lee B.W."/>
        </authorList>
    </citation>
    <scope>NUCLEOTIDE SEQUENCE [LARGE SCALE GENOMIC DNA]</scope>
    <source>
        <strain evidence="3 4">CB4</strain>
    </source>
</reference>
<dbReference type="InterPro" id="IPR035903">
    <property type="entry name" value="HesB-like_dom_sf"/>
</dbReference>
<proteinExistence type="inferred from homology"/>
<dbReference type="KEGG" id="asoc:CB4_00518"/>
<evidence type="ECO:0000313" key="4">
    <source>
        <dbReference type="Proteomes" id="UP000217696"/>
    </source>
</evidence>